<comment type="caution">
    <text evidence="1">The sequence shown here is derived from an EMBL/GenBank/DDBJ whole genome shotgun (WGS) entry which is preliminary data.</text>
</comment>
<protein>
    <submittedName>
        <fullName evidence="1">Uncharacterized protein</fullName>
    </submittedName>
</protein>
<dbReference type="Proteomes" id="UP001597215">
    <property type="component" value="Unassembled WGS sequence"/>
</dbReference>
<sequence length="56" mass="6217">MKEIAFYTRQHLNLDIDLPPSRKQLVLLNKDEVDAAVAAAEAATVEAMRKNGHLAE</sequence>
<organism evidence="1 2">
    <name type="scientific">Sphingorhabdus buctiana</name>
    <dbReference type="NCBI Taxonomy" id="1508805"/>
    <lineage>
        <taxon>Bacteria</taxon>
        <taxon>Pseudomonadati</taxon>
        <taxon>Pseudomonadota</taxon>
        <taxon>Alphaproteobacteria</taxon>
        <taxon>Sphingomonadales</taxon>
        <taxon>Sphingomonadaceae</taxon>
        <taxon>Sphingorhabdus</taxon>
    </lineage>
</organism>
<gene>
    <name evidence="1" type="ORF">ACFSAG_00300</name>
</gene>
<keyword evidence="2" id="KW-1185">Reference proteome</keyword>
<name>A0ABW4MA70_9SPHN</name>
<accession>A0ABW4MA70</accession>
<evidence type="ECO:0000313" key="1">
    <source>
        <dbReference type="EMBL" id="MFD1765282.1"/>
    </source>
</evidence>
<dbReference type="EMBL" id="JBHUEL010000001">
    <property type="protein sequence ID" value="MFD1765282.1"/>
    <property type="molecule type" value="Genomic_DNA"/>
</dbReference>
<reference evidence="2" key="1">
    <citation type="journal article" date="2019" name="Int. J. Syst. Evol. Microbiol.">
        <title>The Global Catalogue of Microorganisms (GCM) 10K type strain sequencing project: providing services to taxonomists for standard genome sequencing and annotation.</title>
        <authorList>
            <consortium name="The Broad Institute Genomics Platform"/>
            <consortium name="The Broad Institute Genome Sequencing Center for Infectious Disease"/>
            <person name="Wu L."/>
            <person name="Ma J."/>
        </authorList>
    </citation>
    <scope>NUCLEOTIDE SEQUENCE [LARGE SCALE GENOMIC DNA]</scope>
    <source>
        <strain evidence="2">CGMCC 1.12449</strain>
    </source>
</reference>
<proteinExistence type="predicted"/>
<evidence type="ECO:0000313" key="2">
    <source>
        <dbReference type="Proteomes" id="UP001597215"/>
    </source>
</evidence>